<proteinExistence type="predicted"/>
<reference evidence="2" key="1">
    <citation type="submission" date="2025-08" db="UniProtKB">
        <authorList>
            <consortium name="Ensembl"/>
        </authorList>
    </citation>
    <scope>IDENTIFICATION</scope>
</reference>
<organism evidence="2 3">
    <name type="scientific">Sus scrofa</name>
    <name type="common">Pig</name>
    <dbReference type="NCBI Taxonomy" id="9823"/>
    <lineage>
        <taxon>Eukaryota</taxon>
        <taxon>Metazoa</taxon>
        <taxon>Chordata</taxon>
        <taxon>Craniata</taxon>
        <taxon>Vertebrata</taxon>
        <taxon>Euteleostomi</taxon>
        <taxon>Mammalia</taxon>
        <taxon>Eutheria</taxon>
        <taxon>Laurasiatheria</taxon>
        <taxon>Artiodactyla</taxon>
        <taxon>Suina</taxon>
        <taxon>Suidae</taxon>
        <taxon>Sus</taxon>
    </lineage>
</organism>
<dbReference type="InterPro" id="IPR052593">
    <property type="entry name" value="MT-associated_AKAP9-binding"/>
</dbReference>
<dbReference type="Proteomes" id="UP000694727">
    <property type="component" value="Unplaced"/>
</dbReference>
<evidence type="ECO:0000256" key="1">
    <source>
        <dbReference type="SAM" id="Coils"/>
    </source>
</evidence>
<dbReference type="PANTHER" id="PTHR46501:SF2">
    <property type="entry name" value="MYOMEGALIN"/>
    <property type="match status" value="1"/>
</dbReference>
<sequence length="236" mass="26987">TLDNGPQACDPGPQSEFSLLGSTKHLRSQLAQCRQRYQDLQEKLLISEATVFAQANQLEKYRAKKDLESLIQRVSQLEAQLPKTGTEGKLAEELRSASWPGKYDSLIQDQARELSYLRQKIREGRGICYLLTQHAKDTVKSFEDLLRSNDIDYYLGQSFREQLAQGSQLTERLTSKLSTSKLATGLWDILGPSHSSRPWWLPCLHHSLFPQVLLLLYFQEPLQDQDWPVGNTKEEP</sequence>
<accession>A0A8D0RDU6</accession>
<protein>
    <recommendedName>
        <fullName evidence="4">Olduvai domain-containing protein</fullName>
    </recommendedName>
</protein>
<dbReference type="Gene3D" id="1.20.5.1700">
    <property type="match status" value="1"/>
</dbReference>
<feature type="coiled-coil region" evidence="1">
    <location>
        <begin position="23"/>
        <end position="80"/>
    </location>
</feature>
<name>A0A8D0RDU6_PIG</name>
<dbReference type="AlphaFoldDB" id="A0A8D0RDU6"/>
<evidence type="ECO:0008006" key="4">
    <source>
        <dbReference type="Google" id="ProtNLM"/>
    </source>
</evidence>
<dbReference type="PANTHER" id="PTHR46501">
    <property type="entry name" value="MYOMEGALIN"/>
    <property type="match status" value="1"/>
</dbReference>
<keyword evidence="1" id="KW-0175">Coiled coil</keyword>
<evidence type="ECO:0000313" key="3">
    <source>
        <dbReference type="Proteomes" id="UP000694727"/>
    </source>
</evidence>
<evidence type="ECO:0000313" key="2">
    <source>
        <dbReference type="Ensembl" id="ENSSSCP00025013166.1"/>
    </source>
</evidence>
<dbReference type="Ensembl" id="ENSSSCT00025031351.1">
    <property type="protein sequence ID" value="ENSSSCP00025013166.1"/>
    <property type="gene ID" value="ENSSSCG00025023139.1"/>
</dbReference>